<keyword evidence="2" id="KW-1185">Reference proteome</keyword>
<gene>
    <name evidence="1" type="ORF">VSA01S_33030</name>
</gene>
<proteinExistence type="predicted"/>
<evidence type="ECO:0000313" key="1">
    <source>
        <dbReference type="EMBL" id="GEM77191.1"/>
    </source>
</evidence>
<reference evidence="1 2" key="1">
    <citation type="submission" date="2019-07" db="EMBL/GenBank/DDBJ databases">
        <title>Whole genome shotgun sequence of Vibrio sagamiensis NBRC 104589.</title>
        <authorList>
            <person name="Hosoyama A."/>
            <person name="Uohara A."/>
            <person name="Ohji S."/>
            <person name="Ichikawa N."/>
        </authorList>
    </citation>
    <scope>NUCLEOTIDE SEQUENCE [LARGE SCALE GENOMIC DNA]</scope>
    <source>
        <strain evidence="1 2">NBRC 104589</strain>
    </source>
</reference>
<organism evidence="1 2">
    <name type="scientific">Vibrio sagamiensis NBRC 104589</name>
    <dbReference type="NCBI Taxonomy" id="1219064"/>
    <lineage>
        <taxon>Bacteria</taxon>
        <taxon>Pseudomonadati</taxon>
        <taxon>Pseudomonadota</taxon>
        <taxon>Gammaproteobacteria</taxon>
        <taxon>Vibrionales</taxon>
        <taxon>Vibrionaceae</taxon>
        <taxon>Vibrio</taxon>
    </lineage>
</organism>
<dbReference type="EMBL" id="BJXJ01000043">
    <property type="protein sequence ID" value="GEM77191.1"/>
    <property type="molecule type" value="Genomic_DNA"/>
</dbReference>
<comment type="caution">
    <text evidence="1">The sequence shown here is derived from an EMBL/GenBank/DDBJ whole genome shotgun (WGS) entry which is preliminary data.</text>
</comment>
<dbReference type="AlphaFoldDB" id="A0A511QIR8"/>
<evidence type="ECO:0000313" key="2">
    <source>
        <dbReference type="Proteomes" id="UP000321922"/>
    </source>
</evidence>
<dbReference type="RefSeq" id="WP_039979889.1">
    <property type="nucleotide sequence ID" value="NZ_BAOJ01000022.1"/>
</dbReference>
<name>A0A511QIR8_9VIBR</name>
<sequence length="217" mass="23937">MSIEQKITELQKTSAEQTAASHGLSQEVAGKMGEIDQRVKVGIENIERHFTNIDGMSFKRIRISWSYPPSGSGGTYAVNAEEGSRSAAILLFPNDTGNLTALKHVSGSIILSRGGTGNNGYVGFGDFIAHRGYAHFTGVMNNSFGSFEPFITNKFIHEDKEWVALILKPRSTGGGPTDGIWFDVKYRFHHPKDGEQMFKIINPVDERLYNDVFSSST</sequence>
<protein>
    <submittedName>
        <fullName evidence="1">Uncharacterized protein</fullName>
    </submittedName>
</protein>
<dbReference type="Proteomes" id="UP000321922">
    <property type="component" value="Unassembled WGS sequence"/>
</dbReference>
<dbReference type="OrthoDB" id="6997766at2"/>
<accession>A0A511QIR8</accession>